<dbReference type="OrthoDB" id="272985at2759"/>
<comment type="caution">
    <text evidence="4">The sequence shown here is derived from an EMBL/GenBank/DDBJ whole genome shotgun (WGS) entry which is preliminary data.</text>
</comment>
<feature type="compositionally biased region" description="Basic and acidic residues" evidence="2">
    <location>
        <begin position="271"/>
        <end position="283"/>
    </location>
</feature>
<accession>A0A388MCD4</accession>
<dbReference type="GO" id="GO:0043139">
    <property type="term" value="F:5'-3' DNA helicase activity"/>
    <property type="evidence" value="ECO:0007669"/>
    <property type="project" value="UniProtKB-EC"/>
</dbReference>
<evidence type="ECO:0000256" key="1">
    <source>
        <dbReference type="RuleBase" id="RU363044"/>
    </source>
</evidence>
<name>A0A388MCD4_CHABU</name>
<sequence length="524" mass="58862">MRSTARRHQGEGEAREADGGRPWHVVIRAASPSRFRLPDPDPDPASPRGHPDPDPTSPRGHPRCVAIPIRIWIWRCHVVIHATIPIRIRIRIRRRHVVIRAASPSRFRLPDPDPDPDPDCHVDLPRGSAYLRRYRQRRFGGHHGPATSRSGIALTVASSGIAATLLTGGRTFHFRFHAPLKPDNTRPFLIAKQSDLAELIRRADLIVWDEAPMSNKFHLEALDITLRNLCNNDEPFGDSRMPHKYDTRAKRKAMTTSNTTQYDTNITSKVGAEHSEKSKKSGNDEMSVNLGSEHAWDDHPILREVERERSQQNTLDDAEKMVVEGDAHNCCVDGDGSYRGQSGRLINLTFHDLEDDNVTDDSKGDLVESTLVRKKSRRAKTNVLDSPRVSEPTLNNNRVERQPVAHKTGTQILRAINQLPAEALASLEFCAPLAGRARVLDSCSQFQHSGRERDVCVTSQPQNRAGVIVVSDDKHEPAIHAPNPRAYLGKWFEDAKKVGIQNVLTELLFEMFVKSAIVVKDRRI</sequence>
<dbReference type="EC" id="5.6.2.3" evidence="1"/>
<protein>
    <recommendedName>
        <fullName evidence="1">ATP-dependent DNA helicase</fullName>
        <ecNumber evidence="1">5.6.2.3</ecNumber>
    </recommendedName>
</protein>
<comment type="cofactor">
    <cofactor evidence="1">
        <name>Mg(2+)</name>
        <dbReference type="ChEBI" id="CHEBI:18420"/>
    </cofactor>
</comment>
<dbReference type="PANTHER" id="PTHR10492:SF57">
    <property type="entry name" value="ATP-DEPENDENT DNA HELICASE"/>
    <property type="match status" value="1"/>
</dbReference>
<dbReference type="GO" id="GO:0006310">
    <property type="term" value="P:DNA recombination"/>
    <property type="evidence" value="ECO:0007669"/>
    <property type="project" value="UniProtKB-KW"/>
</dbReference>
<dbReference type="GO" id="GO:0016887">
    <property type="term" value="F:ATP hydrolysis activity"/>
    <property type="evidence" value="ECO:0007669"/>
    <property type="project" value="RHEA"/>
</dbReference>
<dbReference type="Gramene" id="GBG92165">
    <property type="protein sequence ID" value="GBG92165"/>
    <property type="gene ID" value="CBR_g54517"/>
</dbReference>
<evidence type="ECO:0000256" key="2">
    <source>
        <dbReference type="SAM" id="MobiDB-lite"/>
    </source>
</evidence>
<keyword evidence="1" id="KW-0547">Nucleotide-binding</keyword>
<proteinExistence type="inferred from homology"/>
<evidence type="ECO:0000313" key="5">
    <source>
        <dbReference type="Proteomes" id="UP000265515"/>
    </source>
</evidence>
<comment type="catalytic activity">
    <reaction evidence="1">
        <text>ATP + H2O = ADP + phosphate + H(+)</text>
        <dbReference type="Rhea" id="RHEA:13065"/>
        <dbReference type="ChEBI" id="CHEBI:15377"/>
        <dbReference type="ChEBI" id="CHEBI:15378"/>
        <dbReference type="ChEBI" id="CHEBI:30616"/>
        <dbReference type="ChEBI" id="CHEBI:43474"/>
        <dbReference type="ChEBI" id="CHEBI:456216"/>
        <dbReference type="EC" id="5.6.2.3"/>
    </reaction>
</comment>
<dbReference type="Gene3D" id="3.40.50.300">
    <property type="entry name" value="P-loop containing nucleotide triphosphate hydrolases"/>
    <property type="match status" value="1"/>
</dbReference>
<gene>
    <name evidence="4" type="ORF">CBR_g54517</name>
</gene>
<keyword evidence="1" id="KW-0234">DNA repair</keyword>
<comment type="similarity">
    <text evidence="1">Belongs to the helicase family.</text>
</comment>
<dbReference type="EMBL" id="BFEA01001009">
    <property type="protein sequence ID" value="GBG92165.1"/>
    <property type="molecule type" value="Genomic_DNA"/>
</dbReference>
<evidence type="ECO:0000313" key="4">
    <source>
        <dbReference type="EMBL" id="GBG92165.1"/>
    </source>
</evidence>
<dbReference type="Pfam" id="PF05970">
    <property type="entry name" value="PIF1"/>
    <property type="match status" value="1"/>
</dbReference>
<keyword evidence="1" id="KW-0378">Hydrolase</keyword>
<reference evidence="4 5" key="1">
    <citation type="journal article" date="2018" name="Cell">
        <title>The Chara Genome: Secondary Complexity and Implications for Plant Terrestrialization.</title>
        <authorList>
            <person name="Nishiyama T."/>
            <person name="Sakayama H."/>
            <person name="Vries J.D."/>
            <person name="Buschmann H."/>
            <person name="Saint-Marcoux D."/>
            <person name="Ullrich K.K."/>
            <person name="Haas F.B."/>
            <person name="Vanderstraeten L."/>
            <person name="Becker D."/>
            <person name="Lang D."/>
            <person name="Vosolsobe S."/>
            <person name="Rombauts S."/>
            <person name="Wilhelmsson P.K.I."/>
            <person name="Janitza P."/>
            <person name="Kern R."/>
            <person name="Heyl A."/>
            <person name="Rumpler F."/>
            <person name="Villalobos L.I.A.C."/>
            <person name="Clay J.M."/>
            <person name="Skokan R."/>
            <person name="Toyoda A."/>
            <person name="Suzuki Y."/>
            <person name="Kagoshima H."/>
            <person name="Schijlen E."/>
            <person name="Tajeshwar N."/>
            <person name="Catarino B."/>
            <person name="Hetherington A.J."/>
            <person name="Saltykova A."/>
            <person name="Bonnot C."/>
            <person name="Breuninger H."/>
            <person name="Symeonidi A."/>
            <person name="Radhakrishnan G.V."/>
            <person name="Van Nieuwerburgh F."/>
            <person name="Deforce D."/>
            <person name="Chang C."/>
            <person name="Karol K.G."/>
            <person name="Hedrich R."/>
            <person name="Ulvskov P."/>
            <person name="Glockner G."/>
            <person name="Delwiche C.F."/>
            <person name="Petrasek J."/>
            <person name="Van de Peer Y."/>
            <person name="Friml J."/>
            <person name="Beilby M."/>
            <person name="Dolan L."/>
            <person name="Kohara Y."/>
            <person name="Sugano S."/>
            <person name="Fujiyama A."/>
            <person name="Delaux P.-M."/>
            <person name="Quint M."/>
            <person name="TheiBen G."/>
            <person name="Hagemann M."/>
            <person name="Harholt J."/>
            <person name="Dunand C."/>
            <person name="Zachgo S."/>
            <person name="Langdale J."/>
            <person name="Maumus F."/>
            <person name="Straeten D.V.D."/>
            <person name="Gould S.B."/>
            <person name="Rensing S.A."/>
        </authorList>
    </citation>
    <scope>NUCLEOTIDE SEQUENCE [LARGE SCALE GENOMIC DNA]</scope>
    <source>
        <strain evidence="4 5">S276</strain>
    </source>
</reference>
<organism evidence="4 5">
    <name type="scientific">Chara braunii</name>
    <name type="common">Braun's stonewort</name>
    <dbReference type="NCBI Taxonomy" id="69332"/>
    <lineage>
        <taxon>Eukaryota</taxon>
        <taxon>Viridiplantae</taxon>
        <taxon>Streptophyta</taxon>
        <taxon>Charophyceae</taxon>
        <taxon>Charales</taxon>
        <taxon>Characeae</taxon>
        <taxon>Chara</taxon>
    </lineage>
</organism>
<dbReference type="PANTHER" id="PTHR10492">
    <property type="match status" value="1"/>
</dbReference>
<dbReference type="GO" id="GO:0000723">
    <property type="term" value="P:telomere maintenance"/>
    <property type="evidence" value="ECO:0007669"/>
    <property type="project" value="InterPro"/>
</dbReference>
<feature type="compositionally biased region" description="Polar residues" evidence="2">
    <location>
        <begin position="254"/>
        <end position="268"/>
    </location>
</feature>
<dbReference type="STRING" id="69332.A0A388MCD4"/>
<keyword evidence="1" id="KW-0347">Helicase</keyword>
<dbReference type="Proteomes" id="UP000265515">
    <property type="component" value="Unassembled WGS sequence"/>
</dbReference>
<keyword evidence="1" id="KW-0067">ATP-binding</keyword>
<feature type="domain" description="DNA helicase Pif1-like DEAD-box helicase" evidence="3">
    <location>
        <begin position="148"/>
        <end position="238"/>
    </location>
</feature>
<keyword evidence="1" id="KW-0233">DNA recombination</keyword>
<keyword evidence="5" id="KW-1185">Reference proteome</keyword>
<dbReference type="GO" id="GO:0005524">
    <property type="term" value="F:ATP binding"/>
    <property type="evidence" value="ECO:0007669"/>
    <property type="project" value="UniProtKB-KW"/>
</dbReference>
<keyword evidence="1" id="KW-0227">DNA damage</keyword>
<evidence type="ECO:0000259" key="3">
    <source>
        <dbReference type="Pfam" id="PF05970"/>
    </source>
</evidence>
<dbReference type="InterPro" id="IPR010285">
    <property type="entry name" value="DNA_helicase_pif1-like_DEAD"/>
</dbReference>
<feature type="compositionally biased region" description="Basic and acidic residues" evidence="2">
    <location>
        <begin position="8"/>
        <end position="21"/>
    </location>
</feature>
<feature type="region of interest" description="Disordered" evidence="2">
    <location>
        <begin position="1"/>
        <end position="61"/>
    </location>
</feature>
<dbReference type="AlphaFoldDB" id="A0A388MCD4"/>
<feature type="region of interest" description="Disordered" evidence="2">
    <location>
        <begin position="240"/>
        <end position="299"/>
    </location>
</feature>
<dbReference type="InterPro" id="IPR027417">
    <property type="entry name" value="P-loop_NTPase"/>
</dbReference>
<dbReference type="GO" id="GO:0006281">
    <property type="term" value="P:DNA repair"/>
    <property type="evidence" value="ECO:0007669"/>
    <property type="project" value="UniProtKB-KW"/>
</dbReference>